<keyword evidence="4" id="KW-1185">Reference proteome</keyword>
<evidence type="ECO:0000313" key="3">
    <source>
        <dbReference type="EMBL" id="SFC26094.1"/>
    </source>
</evidence>
<dbReference type="Gene3D" id="3.40.50.2300">
    <property type="match status" value="1"/>
</dbReference>
<dbReference type="EMBL" id="FOLG01000003">
    <property type="protein sequence ID" value="SFC26094.1"/>
    <property type="molecule type" value="Genomic_DNA"/>
</dbReference>
<sequence length="117" mass="12255">MNRKVLILEDEVIVAMDIAAELSDAGWTVIGPAGTVEKAESISTAEKPDAAVLDINVNGVKSFDLATRLREQGVGVIFLTGYSANSIPADLGDCPIISKPVNFRSVIAALEAIVSAE</sequence>
<dbReference type="OrthoDB" id="582170at2"/>
<dbReference type="SMART" id="SM00448">
    <property type="entry name" value="REC"/>
    <property type="match status" value="1"/>
</dbReference>
<dbReference type="PROSITE" id="PS50110">
    <property type="entry name" value="RESPONSE_REGULATORY"/>
    <property type="match status" value="1"/>
</dbReference>
<proteinExistence type="predicted"/>
<dbReference type="InterPro" id="IPR001789">
    <property type="entry name" value="Sig_transdc_resp-reg_receiver"/>
</dbReference>
<dbReference type="AlphaFoldDB" id="A0A1I1HQ92"/>
<dbReference type="Proteomes" id="UP000198728">
    <property type="component" value="Unassembled WGS sequence"/>
</dbReference>
<reference evidence="3 4" key="1">
    <citation type="submission" date="2016-10" db="EMBL/GenBank/DDBJ databases">
        <authorList>
            <person name="de Groot N.N."/>
        </authorList>
    </citation>
    <scope>NUCLEOTIDE SEQUENCE [LARGE SCALE GENOMIC DNA]</scope>
    <source>
        <strain evidence="3 4">DSM 19548</strain>
    </source>
</reference>
<gene>
    <name evidence="3" type="ORF">SAMN04488094_103245</name>
</gene>
<protein>
    <submittedName>
        <fullName evidence="3">Response regulator receiver domain-containing protein</fullName>
    </submittedName>
</protein>
<evidence type="ECO:0000259" key="2">
    <source>
        <dbReference type="PROSITE" id="PS50110"/>
    </source>
</evidence>
<keyword evidence="1" id="KW-0597">Phosphoprotein</keyword>
<dbReference type="STRING" id="441112.SAMN04488094_103245"/>
<dbReference type="RefSeq" id="WP_143089835.1">
    <property type="nucleotide sequence ID" value="NZ_FOLG01000003.1"/>
</dbReference>
<dbReference type="SUPFAM" id="SSF52172">
    <property type="entry name" value="CheY-like"/>
    <property type="match status" value="1"/>
</dbReference>
<feature type="domain" description="Response regulatory" evidence="2">
    <location>
        <begin position="4"/>
        <end position="114"/>
    </location>
</feature>
<evidence type="ECO:0000256" key="1">
    <source>
        <dbReference type="PROSITE-ProRule" id="PRU00169"/>
    </source>
</evidence>
<organism evidence="3 4">
    <name type="scientific">Tropicimonas isoalkanivorans</name>
    <dbReference type="NCBI Taxonomy" id="441112"/>
    <lineage>
        <taxon>Bacteria</taxon>
        <taxon>Pseudomonadati</taxon>
        <taxon>Pseudomonadota</taxon>
        <taxon>Alphaproteobacteria</taxon>
        <taxon>Rhodobacterales</taxon>
        <taxon>Roseobacteraceae</taxon>
        <taxon>Tropicimonas</taxon>
    </lineage>
</organism>
<dbReference type="Pfam" id="PF00072">
    <property type="entry name" value="Response_reg"/>
    <property type="match status" value="1"/>
</dbReference>
<dbReference type="GO" id="GO:0000160">
    <property type="term" value="P:phosphorelay signal transduction system"/>
    <property type="evidence" value="ECO:0007669"/>
    <property type="project" value="InterPro"/>
</dbReference>
<evidence type="ECO:0000313" key="4">
    <source>
        <dbReference type="Proteomes" id="UP000198728"/>
    </source>
</evidence>
<name>A0A1I1HQ92_9RHOB</name>
<dbReference type="InterPro" id="IPR011006">
    <property type="entry name" value="CheY-like_superfamily"/>
</dbReference>
<feature type="modified residue" description="4-aspartylphosphate" evidence="1">
    <location>
        <position position="54"/>
    </location>
</feature>
<accession>A0A1I1HQ92</accession>